<accession>W8VWL8</accession>
<feature type="transmembrane region" description="Helical" evidence="1">
    <location>
        <begin position="47"/>
        <end position="65"/>
    </location>
</feature>
<sequence>MLRDVAFALCVWVAIASLIFLLIYYVVVSIAKDFFQKDLNRSPLLEIVHILLQVGIAIGVSYYFLMMA</sequence>
<proteinExistence type="predicted"/>
<dbReference type="HOGENOM" id="CLU_2789776_0_0_10"/>
<reference evidence="2 3" key="1">
    <citation type="journal article" date="2014" name="Proc. Natl. Acad. Sci. U.S.A.">
        <title>Functional characterization of flavobacteria rhodopsins reveals a unique class of light-driven chloride pump in bacteria.</title>
        <authorList>
            <person name="Yoshizawa S."/>
            <person name="Kumagai Y."/>
            <person name="Kim H."/>
            <person name="Ogura Y."/>
            <person name="Hayashi T."/>
            <person name="Iwasaki W."/>
            <person name="DeLong E.F."/>
            <person name="Kogure K."/>
        </authorList>
    </citation>
    <scope>NUCLEOTIDE SEQUENCE [LARGE SCALE GENOMIC DNA]</scope>
    <source>
        <strain evidence="2 3">S1-08</strain>
    </source>
</reference>
<protein>
    <submittedName>
        <fullName evidence="2">Uncharacterized protein</fullName>
    </submittedName>
</protein>
<dbReference type="Proteomes" id="UP000031760">
    <property type="component" value="Chromosome"/>
</dbReference>
<organism evidence="2 3">
    <name type="scientific">Nonlabens marinus S1-08</name>
    <dbReference type="NCBI Taxonomy" id="1454201"/>
    <lineage>
        <taxon>Bacteria</taxon>
        <taxon>Pseudomonadati</taxon>
        <taxon>Bacteroidota</taxon>
        <taxon>Flavobacteriia</taxon>
        <taxon>Flavobacteriales</taxon>
        <taxon>Flavobacteriaceae</taxon>
        <taxon>Nonlabens</taxon>
    </lineage>
</organism>
<dbReference type="STRING" id="1454201.NMS_0843"/>
<evidence type="ECO:0000313" key="2">
    <source>
        <dbReference type="EMBL" id="BAO54852.1"/>
    </source>
</evidence>
<evidence type="ECO:0000256" key="1">
    <source>
        <dbReference type="SAM" id="Phobius"/>
    </source>
</evidence>
<dbReference type="KEGG" id="nmf:NMS_0843"/>
<gene>
    <name evidence="2" type="ORF">NMS_0843</name>
</gene>
<feature type="transmembrane region" description="Helical" evidence="1">
    <location>
        <begin position="7"/>
        <end position="27"/>
    </location>
</feature>
<keyword evidence="3" id="KW-1185">Reference proteome</keyword>
<keyword evidence="1" id="KW-0812">Transmembrane</keyword>
<evidence type="ECO:0000313" key="3">
    <source>
        <dbReference type="Proteomes" id="UP000031760"/>
    </source>
</evidence>
<name>W8VWL8_9FLAO</name>
<keyword evidence="1" id="KW-1133">Transmembrane helix</keyword>
<dbReference type="AlphaFoldDB" id="W8VWL8"/>
<keyword evidence="1" id="KW-0472">Membrane</keyword>
<dbReference type="RefSeq" id="WP_041495554.1">
    <property type="nucleotide sequence ID" value="NZ_AP014548.1"/>
</dbReference>
<dbReference type="EMBL" id="AP014548">
    <property type="protein sequence ID" value="BAO54852.1"/>
    <property type="molecule type" value="Genomic_DNA"/>
</dbReference>